<organism evidence="8 9">
    <name type="scientific">Roseicitreum antarcticum</name>
    <dbReference type="NCBI Taxonomy" id="564137"/>
    <lineage>
        <taxon>Bacteria</taxon>
        <taxon>Pseudomonadati</taxon>
        <taxon>Pseudomonadota</taxon>
        <taxon>Alphaproteobacteria</taxon>
        <taxon>Rhodobacterales</taxon>
        <taxon>Paracoccaceae</taxon>
        <taxon>Roseicitreum</taxon>
    </lineage>
</organism>
<reference evidence="8 9" key="1">
    <citation type="submission" date="2016-10" db="EMBL/GenBank/DDBJ databases">
        <authorList>
            <person name="de Groot N.N."/>
        </authorList>
    </citation>
    <scope>NUCLEOTIDE SEQUENCE [LARGE SCALE GENOMIC DNA]</scope>
    <source>
        <strain evidence="8 9">CGMCC 1.8894</strain>
    </source>
</reference>
<dbReference type="GO" id="GO:0046872">
    <property type="term" value="F:metal ion binding"/>
    <property type="evidence" value="ECO:0007669"/>
    <property type="project" value="UniProtKB-KW"/>
</dbReference>
<evidence type="ECO:0000256" key="4">
    <source>
        <dbReference type="ARBA" id="ARBA00023002"/>
    </source>
</evidence>
<dbReference type="RefSeq" id="WP_092885985.1">
    <property type="nucleotide sequence ID" value="NZ_CP061498.1"/>
</dbReference>
<keyword evidence="1" id="KW-0004">4Fe-4S</keyword>
<dbReference type="InterPro" id="IPR036136">
    <property type="entry name" value="Nit/Sulf_reduc_fer-like_dom_sf"/>
</dbReference>
<keyword evidence="4" id="KW-0560">Oxidoreductase</keyword>
<dbReference type="SUPFAM" id="SSF55124">
    <property type="entry name" value="Nitrite/Sulfite reductase N-terminal domain-like"/>
    <property type="match status" value="1"/>
</dbReference>
<dbReference type="InterPro" id="IPR051329">
    <property type="entry name" value="NIR_SIR_4Fe-4S"/>
</dbReference>
<dbReference type="InterPro" id="IPR005117">
    <property type="entry name" value="NiRdtase/SiRdtase_haem-b_fer"/>
</dbReference>
<evidence type="ECO:0000313" key="8">
    <source>
        <dbReference type="EMBL" id="SDW53902.1"/>
    </source>
</evidence>
<evidence type="ECO:0000259" key="7">
    <source>
        <dbReference type="Pfam" id="PF03460"/>
    </source>
</evidence>
<keyword evidence="9" id="KW-1185">Reference proteome</keyword>
<dbReference type="GO" id="GO:0016491">
    <property type="term" value="F:oxidoreductase activity"/>
    <property type="evidence" value="ECO:0007669"/>
    <property type="project" value="UniProtKB-KW"/>
</dbReference>
<gene>
    <name evidence="8" type="ORF">SAMN04488238_102344</name>
</gene>
<sequence>MSAPVVQGWCPGAYRPMLSGDGLVVRVRPRHARLTRAQMLGLCDLAGRYGNGTMDLTNRANLQIRGVAEGDHPALIAGLSALRLLDEDPALEGRRNILVQPFWEPGDLTDRLTQALLNTLAALPGLPAKVGFAVDTGPVPLLQADSADFRLERGADVLILRAAGCTHGRAVTEAGAMPALIELAQWFDRHRTTAHRRMADVVANHPLPPEWTTTAPLSAAAVAAAEVGAHPNAAADEATREQAIAPRAPAQLNALQGAAQAPGASTAEQMPDVGMTPLGPLVGAAFGQIDATELARHLHADQQIVALRVTPWRLFLLEGTAQMPQAAPFITTPADPLRGIDACPGAPFCPQATVETRPLARALAHLPAAEMPGAGMPPDDPATALDFGQGERRQVDQCGDQAPSRMRSSSPSALMPGLHVSGCAKGCARARAAGLTLVGRDGRFDLVENGHAWDAATQTGLTADDLLNHNLLP</sequence>
<keyword evidence="5" id="KW-0408">Iron</keyword>
<keyword evidence="6" id="KW-0411">Iron-sulfur</keyword>
<evidence type="ECO:0000256" key="5">
    <source>
        <dbReference type="ARBA" id="ARBA00023004"/>
    </source>
</evidence>
<proteinExistence type="predicted"/>
<dbReference type="Pfam" id="PF03460">
    <property type="entry name" value="NIR_SIR_ferr"/>
    <property type="match status" value="1"/>
</dbReference>
<evidence type="ECO:0000256" key="1">
    <source>
        <dbReference type="ARBA" id="ARBA00022485"/>
    </source>
</evidence>
<dbReference type="AlphaFoldDB" id="A0A1H2UCI5"/>
<accession>A0A1H2UCI5</accession>
<keyword evidence="2" id="KW-0349">Heme</keyword>
<dbReference type="PANTHER" id="PTHR32439:SF9">
    <property type="entry name" value="BLR3264 PROTEIN"/>
    <property type="match status" value="1"/>
</dbReference>
<protein>
    <submittedName>
        <fullName evidence="8">Precorrin-3B synthase</fullName>
    </submittedName>
</protein>
<dbReference type="GO" id="GO:0051539">
    <property type="term" value="F:4 iron, 4 sulfur cluster binding"/>
    <property type="evidence" value="ECO:0007669"/>
    <property type="project" value="UniProtKB-KW"/>
</dbReference>
<dbReference type="PANTHER" id="PTHR32439">
    <property type="entry name" value="FERREDOXIN--NITRITE REDUCTASE, CHLOROPLASTIC"/>
    <property type="match status" value="1"/>
</dbReference>
<evidence type="ECO:0000256" key="3">
    <source>
        <dbReference type="ARBA" id="ARBA00022723"/>
    </source>
</evidence>
<evidence type="ECO:0000256" key="6">
    <source>
        <dbReference type="ARBA" id="ARBA00023014"/>
    </source>
</evidence>
<feature type="domain" description="Nitrite/Sulfite reductase ferredoxin-like" evidence="7">
    <location>
        <begin position="16"/>
        <end position="81"/>
    </location>
</feature>
<name>A0A1H2UCI5_9RHOB</name>
<dbReference type="SUPFAM" id="SSF56014">
    <property type="entry name" value="Nitrite and sulphite reductase 4Fe-4S domain-like"/>
    <property type="match status" value="1"/>
</dbReference>
<dbReference type="InterPro" id="IPR045854">
    <property type="entry name" value="NO2/SO3_Rdtase_4Fe4S_sf"/>
</dbReference>
<dbReference type="STRING" id="564137.SAMN04488238_102344"/>
<evidence type="ECO:0000313" key="9">
    <source>
        <dbReference type="Proteomes" id="UP000198539"/>
    </source>
</evidence>
<evidence type="ECO:0000256" key="2">
    <source>
        <dbReference type="ARBA" id="ARBA00022617"/>
    </source>
</evidence>
<dbReference type="Gene3D" id="3.90.480.10">
    <property type="entry name" value="Sulfite Reductase Hemoprotein,Domain 2"/>
    <property type="match status" value="1"/>
</dbReference>
<dbReference type="Gene3D" id="3.30.413.10">
    <property type="entry name" value="Sulfite Reductase Hemoprotein, domain 1"/>
    <property type="match status" value="2"/>
</dbReference>
<dbReference type="EMBL" id="FNOM01000002">
    <property type="protein sequence ID" value="SDW53902.1"/>
    <property type="molecule type" value="Genomic_DNA"/>
</dbReference>
<dbReference type="Proteomes" id="UP000198539">
    <property type="component" value="Unassembled WGS sequence"/>
</dbReference>
<keyword evidence="3" id="KW-0479">Metal-binding</keyword>